<feature type="domain" description="Transketolase N-terminal" evidence="1">
    <location>
        <begin position="33"/>
        <end position="188"/>
    </location>
</feature>
<evidence type="ECO:0000259" key="1">
    <source>
        <dbReference type="Pfam" id="PF00456"/>
    </source>
</evidence>
<dbReference type="InterPro" id="IPR005474">
    <property type="entry name" value="Transketolase_N"/>
</dbReference>
<dbReference type="SUPFAM" id="SSF52518">
    <property type="entry name" value="Thiamin diphosphate-binding fold (THDP-binding)"/>
    <property type="match status" value="1"/>
</dbReference>
<sequence length="190" mass="20784">MPSTTILETNGAALDQKRQGSIKDWRASLDADDHAVLALRNLVFDLCLQNGGGHGGSAIGIAAIGVALWKYVMRYKPSNPDWFDRDRFVLSNGYTSMFLCALNHLTGFENWTMDELKGYGSAKTDGYKTICHFHPEIEIPGIKVTTGQLGQGIANAVGLAIASKNLAARYNPPRFDVVKSRIYCMVGDEV</sequence>
<evidence type="ECO:0000313" key="3">
    <source>
        <dbReference type="Proteomes" id="UP001498421"/>
    </source>
</evidence>
<keyword evidence="3" id="KW-1185">Reference proteome</keyword>
<reference evidence="2 3" key="1">
    <citation type="journal article" date="2025" name="Microbiol. Resour. Announc.">
        <title>Draft genome sequences for Neonectria magnoliae and Neonectria punicea, canker pathogens of Liriodendron tulipifera and Acer saccharum in West Virginia.</title>
        <authorList>
            <person name="Petronek H.M."/>
            <person name="Kasson M.T."/>
            <person name="Metheny A.M."/>
            <person name="Stauder C.M."/>
            <person name="Lovett B."/>
            <person name="Lynch S.C."/>
            <person name="Garnas J.R."/>
            <person name="Kasson L.R."/>
            <person name="Stajich J.E."/>
        </authorList>
    </citation>
    <scope>NUCLEOTIDE SEQUENCE [LARGE SCALE GENOMIC DNA]</scope>
    <source>
        <strain evidence="2 3">NRRL 64651</strain>
    </source>
</reference>
<comment type="caution">
    <text evidence="2">The sequence shown here is derived from an EMBL/GenBank/DDBJ whole genome shotgun (WGS) entry which is preliminary data.</text>
</comment>
<evidence type="ECO:0000313" key="2">
    <source>
        <dbReference type="EMBL" id="KAK7421879.1"/>
    </source>
</evidence>
<dbReference type="Pfam" id="PF00456">
    <property type="entry name" value="Transketolase_N"/>
    <property type="match status" value="1"/>
</dbReference>
<dbReference type="InterPro" id="IPR029061">
    <property type="entry name" value="THDP-binding"/>
</dbReference>
<accession>A0ABR1HM52</accession>
<gene>
    <name evidence="2" type="ORF">QQZ08_009757</name>
</gene>
<organism evidence="2 3">
    <name type="scientific">Neonectria magnoliae</name>
    <dbReference type="NCBI Taxonomy" id="2732573"/>
    <lineage>
        <taxon>Eukaryota</taxon>
        <taxon>Fungi</taxon>
        <taxon>Dikarya</taxon>
        <taxon>Ascomycota</taxon>
        <taxon>Pezizomycotina</taxon>
        <taxon>Sordariomycetes</taxon>
        <taxon>Hypocreomycetidae</taxon>
        <taxon>Hypocreales</taxon>
        <taxon>Nectriaceae</taxon>
        <taxon>Neonectria</taxon>
    </lineage>
</organism>
<dbReference type="InterPro" id="IPR033247">
    <property type="entry name" value="Transketolase_fam"/>
</dbReference>
<protein>
    <recommendedName>
        <fullName evidence="1">Transketolase N-terminal domain-containing protein</fullName>
    </recommendedName>
</protein>
<dbReference type="PANTHER" id="PTHR43522">
    <property type="entry name" value="TRANSKETOLASE"/>
    <property type="match status" value="1"/>
</dbReference>
<dbReference type="EMBL" id="JAZAVK010000115">
    <property type="protein sequence ID" value="KAK7421879.1"/>
    <property type="molecule type" value="Genomic_DNA"/>
</dbReference>
<dbReference type="PANTHER" id="PTHR43522:SF6">
    <property type="entry name" value="TRANSKETOLASE-LIKE PYRIMIDINE-BINDING DOMAIN-CONTAINING PROTEIN-RELATED"/>
    <property type="match status" value="1"/>
</dbReference>
<name>A0ABR1HM52_9HYPO</name>
<proteinExistence type="predicted"/>
<dbReference type="Proteomes" id="UP001498421">
    <property type="component" value="Unassembled WGS sequence"/>
</dbReference>
<dbReference type="Gene3D" id="3.40.50.970">
    <property type="match status" value="1"/>
</dbReference>